<organism evidence="2 3">
    <name type="scientific">Drosophila ananassae</name>
    <name type="common">Fruit fly</name>
    <dbReference type="NCBI Taxonomy" id="7217"/>
    <lineage>
        <taxon>Eukaryota</taxon>
        <taxon>Metazoa</taxon>
        <taxon>Ecdysozoa</taxon>
        <taxon>Arthropoda</taxon>
        <taxon>Hexapoda</taxon>
        <taxon>Insecta</taxon>
        <taxon>Pterygota</taxon>
        <taxon>Neoptera</taxon>
        <taxon>Endopterygota</taxon>
        <taxon>Diptera</taxon>
        <taxon>Brachycera</taxon>
        <taxon>Muscomorpha</taxon>
        <taxon>Ephydroidea</taxon>
        <taxon>Drosophilidae</taxon>
        <taxon>Drosophila</taxon>
        <taxon>Sophophora</taxon>
    </lineage>
</organism>
<feature type="compositionally biased region" description="Low complexity" evidence="1">
    <location>
        <begin position="206"/>
        <end position="222"/>
    </location>
</feature>
<feature type="region of interest" description="Disordered" evidence="1">
    <location>
        <begin position="38"/>
        <end position="100"/>
    </location>
</feature>
<feature type="compositionally biased region" description="Polar residues" evidence="1">
    <location>
        <begin position="234"/>
        <end position="268"/>
    </location>
</feature>
<dbReference type="EMBL" id="CH902640">
    <property type="protein sequence ID" value="EDV38347.2"/>
    <property type="molecule type" value="Genomic_DNA"/>
</dbReference>
<evidence type="ECO:0000256" key="1">
    <source>
        <dbReference type="SAM" id="MobiDB-lite"/>
    </source>
</evidence>
<gene>
    <name evidence="2" type="primary">Dana\GF21737</name>
    <name evidence="2" type="synonym">dana_GLEANR_5644</name>
    <name evidence="2" type="ORF">GF21737</name>
</gene>
<dbReference type="HOGENOM" id="CLU_608695_0_0_1"/>
<evidence type="ECO:0000313" key="2">
    <source>
        <dbReference type="EMBL" id="EDV38347.2"/>
    </source>
</evidence>
<dbReference type="KEGG" id="dan:6504409"/>
<dbReference type="OrthoDB" id="7866133at2759"/>
<evidence type="ECO:0000313" key="3">
    <source>
        <dbReference type="Proteomes" id="UP000007801"/>
    </source>
</evidence>
<feature type="compositionally biased region" description="Acidic residues" evidence="1">
    <location>
        <begin position="66"/>
        <end position="98"/>
    </location>
</feature>
<feature type="compositionally biased region" description="Acidic residues" evidence="1">
    <location>
        <begin position="1"/>
        <end position="13"/>
    </location>
</feature>
<sequence length="396" mass="45467">MQVMDSEQDQDEELWSRENRECPTSICSAENANALRFEKPWGKKPTTAKKLIKDDKDTHKMAMKYEDEDEDDGDDEDDDDDDDDDEDDDDDYLSDGEQEAFMSRMTCLMRSLDTHTRAITRNLKILQTRLTKAQDRSNQGATCRKPDFNAHPKGKWFENPQQEQKDPEQCVPTSIKRMDNHQDNPYTPLSAHNPLRSENLQDPQRQESLQAAQRSQSLQRSQGFQDPQRFQGFQDPQRSQGFQDPQRSQGFQHPQSLQEPQRPQTLQEPQRSQSSQDSQSPQSPQSSQGPQSPQGPSSNGDNQLMVSPLLKLINSPAALQSKQDSSGYWIPAPISTRSEAMDLDDMAASFNKRSKGNQRERYGEYESRLRRLMANRDAIEKNVMKVMTPPRRMPRG</sequence>
<feature type="compositionally biased region" description="Basic and acidic residues" evidence="1">
    <location>
        <begin position="51"/>
        <end position="65"/>
    </location>
</feature>
<dbReference type="Proteomes" id="UP000007801">
    <property type="component" value="Unassembled WGS sequence"/>
</dbReference>
<protein>
    <submittedName>
        <fullName evidence="2">Uncharacterized protein</fullName>
    </submittedName>
</protein>
<accession>B3N0E3</accession>
<keyword evidence="3" id="KW-1185">Reference proteome</keyword>
<feature type="compositionally biased region" description="Low complexity" evidence="1">
    <location>
        <begin position="269"/>
        <end position="298"/>
    </location>
</feature>
<dbReference type="AlphaFoldDB" id="B3N0E3"/>
<dbReference type="InParanoid" id="B3N0E3"/>
<name>B3N0E3_DROAN</name>
<feature type="compositionally biased region" description="Polar residues" evidence="1">
    <location>
        <begin position="130"/>
        <end position="141"/>
    </location>
</feature>
<feature type="region of interest" description="Disordered" evidence="1">
    <location>
        <begin position="1"/>
        <end position="25"/>
    </location>
</feature>
<proteinExistence type="predicted"/>
<feature type="region of interest" description="Disordered" evidence="1">
    <location>
        <begin position="130"/>
        <end position="309"/>
    </location>
</feature>
<dbReference type="GeneID" id="6504409"/>
<reference evidence="2 3" key="1">
    <citation type="journal article" date="2007" name="Nature">
        <title>Evolution of genes and genomes on the Drosophila phylogeny.</title>
        <authorList>
            <consortium name="Drosophila 12 Genomes Consortium"/>
            <person name="Clark A.G."/>
            <person name="Eisen M.B."/>
            <person name="Smith D.R."/>
            <person name="Bergman C.M."/>
            <person name="Oliver B."/>
            <person name="Markow T.A."/>
            <person name="Kaufman T.C."/>
            <person name="Kellis M."/>
            <person name="Gelbart W."/>
            <person name="Iyer V.N."/>
            <person name="Pollard D.A."/>
            <person name="Sackton T.B."/>
            <person name="Larracuente A.M."/>
            <person name="Singh N.D."/>
            <person name="Abad J.P."/>
            <person name="Abt D.N."/>
            <person name="Adryan B."/>
            <person name="Aguade M."/>
            <person name="Akashi H."/>
            <person name="Anderson W.W."/>
            <person name="Aquadro C.F."/>
            <person name="Ardell D.H."/>
            <person name="Arguello R."/>
            <person name="Artieri C.G."/>
            <person name="Barbash D.A."/>
            <person name="Barker D."/>
            <person name="Barsanti P."/>
            <person name="Batterham P."/>
            <person name="Batzoglou S."/>
            <person name="Begun D."/>
            <person name="Bhutkar A."/>
            <person name="Blanco E."/>
            <person name="Bosak S.A."/>
            <person name="Bradley R.K."/>
            <person name="Brand A.D."/>
            <person name="Brent M.R."/>
            <person name="Brooks A.N."/>
            <person name="Brown R.H."/>
            <person name="Butlin R.K."/>
            <person name="Caggese C."/>
            <person name="Calvi B.R."/>
            <person name="Bernardo de Carvalho A."/>
            <person name="Caspi A."/>
            <person name="Castrezana S."/>
            <person name="Celniker S.E."/>
            <person name="Chang J.L."/>
            <person name="Chapple C."/>
            <person name="Chatterji S."/>
            <person name="Chinwalla A."/>
            <person name="Civetta A."/>
            <person name="Clifton S.W."/>
            <person name="Comeron J.M."/>
            <person name="Costello J.C."/>
            <person name="Coyne J.A."/>
            <person name="Daub J."/>
            <person name="David R.G."/>
            <person name="Delcher A.L."/>
            <person name="Delehaunty K."/>
            <person name="Do C.B."/>
            <person name="Ebling H."/>
            <person name="Edwards K."/>
            <person name="Eickbush T."/>
            <person name="Evans J.D."/>
            <person name="Filipski A."/>
            <person name="Findeiss S."/>
            <person name="Freyhult E."/>
            <person name="Fulton L."/>
            <person name="Fulton R."/>
            <person name="Garcia A.C."/>
            <person name="Gardiner A."/>
            <person name="Garfield D.A."/>
            <person name="Garvin B.E."/>
            <person name="Gibson G."/>
            <person name="Gilbert D."/>
            <person name="Gnerre S."/>
            <person name="Godfrey J."/>
            <person name="Good R."/>
            <person name="Gotea V."/>
            <person name="Gravely B."/>
            <person name="Greenberg A.J."/>
            <person name="Griffiths-Jones S."/>
            <person name="Gross S."/>
            <person name="Guigo R."/>
            <person name="Gustafson E.A."/>
            <person name="Haerty W."/>
            <person name="Hahn M.W."/>
            <person name="Halligan D.L."/>
            <person name="Halpern A.L."/>
            <person name="Halter G.M."/>
            <person name="Han M.V."/>
            <person name="Heger A."/>
            <person name="Hillier L."/>
            <person name="Hinrichs A.S."/>
            <person name="Holmes I."/>
            <person name="Hoskins R.A."/>
            <person name="Hubisz M.J."/>
            <person name="Hultmark D."/>
            <person name="Huntley M.A."/>
            <person name="Jaffe D.B."/>
            <person name="Jagadeeshan S."/>
            <person name="Jeck W.R."/>
            <person name="Johnson J."/>
            <person name="Jones C.D."/>
            <person name="Jordan W.C."/>
            <person name="Karpen G.H."/>
            <person name="Kataoka E."/>
            <person name="Keightley P.D."/>
            <person name="Kheradpour P."/>
            <person name="Kirkness E.F."/>
            <person name="Koerich L.B."/>
            <person name="Kristiansen K."/>
            <person name="Kudrna D."/>
            <person name="Kulathinal R.J."/>
            <person name="Kumar S."/>
            <person name="Kwok R."/>
            <person name="Lander E."/>
            <person name="Langley C.H."/>
            <person name="Lapoint R."/>
            <person name="Lazzaro B.P."/>
            <person name="Lee S.J."/>
            <person name="Levesque L."/>
            <person name="Li R."/>
            <person name="Lin C.F."/>
            <person name="Lin M.F."/>
            <person name="Lindblad-Toh K."/>
            <person name="Llopart A."/>
            <person name="Long M."/>
            <person name="Low L."/>
            <person name="Lozovsky E."/>
            <person name="Lu J."/>
            <person name="Luo M."/>
            <person name="Machado C.A."/>
            <person name="Makalowski W."/>
            <person name="Marzo M."/>
            <person name="Matsuda M."/>
            <person name="Matzkin L."/>
            <person name="McAllister B."/>
            <person name="McBride C.S."/>
            <person name="McKernan B."/>
            <person name="McKernan K."/>
            <person name="Mendez-Lago M."/>
            <person name="Minx P."/>
            <person name="Mollenhauer M.U."/>
            <person name="Montooth K."/>
            <person name="Mount S.M."/>
            <person name="Mu X."/>
            <person name="Myers E."/>
            <person name="Negre B."/>
            <person name="Newfeld S."/>
            <person name="Nielsen R."/>
            <person name="Noor M.A."/>
            <person name="O'Grady P."/>
            <person name="Pachter L."/>
            <person name="Papaceit M."/>
            <person name="Parisi M.J."/>
            <person name="Parisi M."/>
            <person name="Parts L."/>
            <person name="Pedersen J.S."/>
            <person name="Pesole G."/>
            <person name="Phillippy A.M."/>
            <person name="Ponting C.P."/>
            <person name="Pop M."/>
            <person name="Porcelli D."/>
            <person name="Powell J.R."/>
            <person name="Prohaska S."/>
            <person name="Pruitt K."/>
            <person name="Puig M."/>
            <person name="Quesneville H."/>
            <person name="Ram K.R."/>
            <person name="Rand D."/>
            <person name="Rasmussen M.D."/>
            <person name="Reed L.K."/>
            <person name="Reenan R."/>
            <person name="Reily A."/>
            <person name="Remington K.A."/>
            <person name="Rieger T.T."/>
            <person name="Ritchie M.G."/>
            <person name="Robin C."/>
            <person name="Rogers Y.H."/>
            <person name="Rohde C."/>
            <person name="Rozas J."/>
            <person name="Rubenfield M.J."/>
            <person name="Ruiz A."/>
            <person name="Russo S."/>
            <person name="Salzberg S.L."/>
            <person name="Sanchez-Gracia A."/>
            <person name="Saranga D.J."/>
            <person name="Sato H."/>
            <person name="Schaeffer S.W."/>
            <person name="Schatz M.C."/>
            <person name="Schlenke T."/>
            <person name="Schwartz R."/>
            <person name="Segarra C."/>
            <person name="Singh R.S."/>
            <person name="Sirot L."/>
            <person name="Sirota M."/>
            <person name="Sisneros N.B."/>
            <person name="Smith C.D."/>
            <person name="Smith T.F."/>
            <person name="Spieth J."/>
            <person name="Stage D.E."/>
            <person name="Stark A."/>
            <person name="Stephan W."/>
            <person name="Strausberg R.L."/>
            <person name="Strempel S."/>
            <person name="Sturgill D."/>
            <person name="Sutton G."/>
            <person name="Sutton G.G."/>
            <person name="Tao W."/>
            <person name="Teichmann S."/>
            <person name="Tobari Y.N."/>
            <person name="Tomimura Y."/>
            <person name="Tsolas J.M."/>
            <person name="Valente V.L."/>
            <person name="Venter E."/>
            <person name="Venter J.C."/>
            <person name="Vicario S."/>
            <person name="Vieira F.G."/>
            <person name="Vilella A.J."/>
            <person name="Villasante A."/>
            <person name="Walenz B."/>
            <person name="Wang J."/>
            <person name="Wasserman M."/>
            <person name="Watts T."/>
            <person name="Wilson D."/>
            <person name="Wilson R.K."/>
            <person name="Wing R.A."/>
            <person name="Wolfner M.F."/>
            <person name="Wong A."/>
            <person name="Wong G.K."/>
            <person name="Wu C.I."/>
            <person name="Wu G."/>
            <person name="Yamamoto D."/>
            <person name="Yang H.P."/>
            <person name="Yang S.P."/>
            <person name="Yorke J.A."/>
            <person name="Yoshida K."/>
            <person name="Zdobnov E."/>
            <person name="Zhang P."/>
            <person name="Zhang Y."/>
            <person name="Zimin A.V."/>
            <person name="Baldwin J."/>
            <person name="Abdouelleil A."/>
            <person name="Abdulkadir J."/>
            <person name="Abebe A."/>
            <person name="Abera B."/>
            <person name="Abreu J."/>
            <person name="Acer S.C."/>
            <person name="Aftuck L."/>
            <person name="Alexander A."/>
            <person name="An P."/>
            <person name="Anderson E."/>
            <person name="Anderson S."/>
            <person name="Arachi H."/>
            <person name="Azer M."/>
            <person name="Bachantsang P."/>
            <person name="Barry A."/>
            <person name="Bayul T."/>
            <person name="Berlin A."/>
            <person name="Bessette D."/>
            <person name="Bloom T."/>
            <person name="Blye J."/>
            <person name="Boguslavskiy L."/>
            <person name="Bonnet C."/>
            <person name="Boukhgalter B."/>
            <person name="Bourzgui I."/>
            <person name="Brown A."/>
            <person name="Cahill P."/>
            <person name="Channer S."/>
            <person name="Cheshatsang Y."/>
            <person name="Chuda L."/>
            <person name="Citroen M."/>
            <person name="Collymore A."/>
            <person name="Cooke P."/>
            <person name="Costello M."/>
            <person name="D'Aco K."/>
            <person name="Daza R."/>
            <person name="De Haan G."/>
            <person name="DeGray S."/>
            <person name="DeMaso C."/>
            <person name="Dhargay N."/>
            <person name="Dooley K."/>
            <person name="Dooley E."/>
            <person name="Doricent M."/>
            <person name="Dorje P."/>
            <person name="Dorjee K."/>
            <person name="Dupes A."/>
            <person name="Elong R."/>
            <person name="Falk J."/>
            <person name="Farina A."/>
            <person name="Faro S."/>
            <person name="Ferguson D."/>
            <person name="Fisher S."/>
            <person name="Foley C.D."/>
            <person name="Franke A."/>
            <person name="Friedrich D."/>
            <person name="Gadbois L."/>
            <person name="Gearin G."/>
            <person name="Gearin C.R."/>
            <person name="Giannoukos G."/>
            <person name="Goode T."/>
            <person name="Graham J."/>
            <person name="Grandbois E."/>
            <person name="Grewal S."/>
            <person name="Gyaltsen K."/>
            <person name="Hafez N."/>
            <person name="Hagos B."/>
            <person name="Hall J."/>
            <person name="Henson C."/>
            <person name="Hollinger A."/>
            <person name="Honan T."/>
            <person name="Huard M.D."/>
            <person name="Hughes L."/>
            <person name="Hurhula B."/>
            <person name="Husby M.E."/>
            <person name="Kamat A."/>
            <person name="Kanga B."/>
            <person name="Kashin S."/>
            <person name="Khazanovich D."/>
            <person name="Kisner P."/>
            <person name="Lance K."/>
            <person name="Lara M."/>
            <person name="Lee W."/>
            <person name="Lennon N."/>
            <person name="Letendre F."/>
            <person name="LeVine R."/>
            <person name="Lipovsky A."/>
            <person name="Liu X."/>
            <person name="Liu J."/>
            <person name="Liu S."/>
            <person name="Lokyitsang T."/>
            <person name="Lokyitsang Y."/>
            <person name="Lubonja R."/>
            <person name="Lui A."/>
            <person name="MacDonald P."/>
            <person name="Magnisalis V."/>
            <person name="Maru K."/>
            <person name="Matthews C."/>
            <person name="McCusker W."/>
            <person name="McDonough S."/>
            <person name="Mehta T."/>
            <person name="Meldrim J."/>
            <person name="Meneus L."/>
            <person name="Mihai O."/>
            <person name="Mihalev A."/>
            <person name="Mihova T."/>
            <person name="Mittelman R."/>
            <person name="Mlenga V."/>
            <person name="Montmayeur A."/>
            <person name="Mulrain L."/>
            <person name="Navidi A."/>
            <person name="Naylor J."/>
            <person name="Negash T."/>
            <person name="Nguyen T."/>
            <person name="Nguyen N."/>
            <person name="Nicol R."/>
            <person name="Norbu C."/>
            <person name="Norbu N."/>
            <person name="Novod N."/>
            <person name="O'Neill B."/>
            <person name="Osman S."/>
            <person name="Markiewicz E."/>
            <person name="Oyono O.L."/>
            <person name="Patti C."/>
            <person name="Phunkhang P."/>
            <person name="Pierre F."/>
            <person name="Priest M."/>
            <person name="Raghuraman S."/>
            <person name="Rege F."/>
            <person name="Reyes R."/>
            <person name="Rise C."/>
            <person name="Rogov P."/>
            <person name="Ross K."/>
            <person name="Ryan E."/>
            <person name="Settipalli S."/>
            <person name="Shea T."/>
            <person name="Sherpa N."/>
            <person name="Shi L."/>
            <person name="Shih D."/>
            <person name="Sparrow T."/>
            <person name="Spaulding J."/>
            <person name="Stalker J."/>
            <person name="Stange-Thomann N."/>
            <person name="Stavropoulos S."/>
            <person name="Stone C."/>
            <person name="Strader C."/>
            <person name="Tesfaye S."/>
            <person name="Thomson T."/>
            <person name="Thoulutsang Y."/>
            <person name="Thoulutsang D."/>
            <person name="Topham K."/>
            <person name="Topping I."/>
            <person name="Tsamla T."/>
            <person name="Vassiliev H."/>
            <person name="Vo A."/>
            <person name="Wangchuk T."/>
            <person name="Wangdi T."/>
            <person name="Weiand M."/>
            <person name="Wilkinson J."/>
            <person name="Wilson A."/>
            <person name="Yadav S."/>
            <person name="Young G."/>
            <person name="Yu Q."/>
            <person name="Zembek L."/>
            <person name="Zhong D."/>
            <person name="Zimmer A."/>
            <person name="Zwirko Z."/>
            <person name="Jaffe D.B."/>
            <person name="Alvarez P."/>
            <person name="Brockman W."/>
            <person name="Butler J."/>
            <person name="Chin C."/>
            <person name="Gnerre S."/>
            <person name="Grabherr M."/>
            <person name="Kleber M."/>
            <person name="Mauceli E."/>
            <person name="MacCallum I."/>
        </authorList>
    </citation>
    <scope>NUCLEOTIDE SEQUENCE [LARGE SCALE GENOMIC DNA]</scope>
    <source>
        <strain evidence="3">Tucson 14024-0371.13</strain>
    </source>
</reference>